<evidence type="ECO:0000256" key="1">
    <source>
        <dbReference type="SAM" id="MobiDB-lite"/>
    </source>
</evidence>
<name>A0A9D4N5J5_DREPO</name>
<keyword evidence="3" id="KW-1185">Reference proteome</keyword>
<dbReference type="Proteomes" id="UP000828390">
    <property type="component" value="Unassembled WGS sequence"/>
</dbReference>
<comment type="caution">
    <text evidence="2">The sequence shown here is derived from an EMBL/GenBank/DDBJ whole genome shotgun (WGS) entry which is preliminary data.</text>
</comment>
<evidence type="ECO:0000313" key="3">
    <source>
        <dbReference type="Proteomes" id="UP000828390"/>
    </source>
</evidence>
<feature type="compositionally biased region" description="Low complexity" evidence="1">
    <location>
        <begin position="166"/>
        <end position="180"/>
    </location>
</feature>
<sequence length="193" mass="22382">MKEFFNASQKLEESVTSFECRLEAILEQAFECGHLPRSAKNELMCERLWSGLHSEALKSSTRHKLDSSQQYDQLLKDIRQVERELKLAYPPKTRAHSNVQIQPPDMQKQLKDLELKFNSVVSGIQSNVDQRFADIMKKLDYLSVQPSFSQSPQVQQSLYHPFPTSQQNNQQPNNVRWRGNGYRGRGGIRYPKV</sequence>
<dbReference type="EMBL" id="JAIWYP010000001">
    <property type="protein sequence ID" value="KAH3888263.1"/>
    <property type="molecule type" value="Genomic_DNA"/>
</dbReference>
<reference evidence="2" key="2">
    <citation type="submission" date="2020-11" db="EMBL/GenBank/DDBJ databases">
        <authorList>
            <person name="McCartney M.A."/>
            <person name="Auch B."/>
            <person name="Kono T."/>
            <person name="Mallez S."/>
            <person name="Becker A."/>
            <person name="Gohl D.M."/>
            <person name="Silverstein K.A.T."/>
            <person name="Koren S."/>
            <person name="Bechman K.B."/>
            <person name="Herman A."/>
            <person name="Abrahante J.E."/>
            <person name="Garbe J."/>
        </authorList>
    </citation>
    <scope>NUCLEOTIDE SEQUENCE</scope>
    <source>
        <strain evidence="2">Duluth1</strain>
        <tissue evidence="2">Whole animal</tissue>
    </source>
</reference>
<reference evidence="2" key="1">
    <citation type="journal article" date="2019" name="bioRxiv">
        <title>The Genome of the Zebra Mussel, Dreissena polymorpha: A Resource for Invasive Species Research.</title>
        <authorList>
            <person name="McCartney M.A."/>
            <person name="Auch B."/>
            <person name="Kono T."/>
            <person name="Mallez S."/>
            <person name="Zhang Y."/>
            <person name="Obille A."/>
            <person name="Becker A."/>
            <person name="Abrahante J.E."/>
            <person name="Garbe J."/>
            <person name="Badalamenti J.P."/>
            <person name="Herman A."/>
            <person name="Mangelson H."/>
            <person name="Liachko I."/>
            <person name="Sullivan S."/>
            <person name="Sone E.D."/>
            <person name="Koren S."/>
            <person name="Silverstein K.A.T."/>
            <person name="Beckman K.B."/>
            <person name="Gohl D.M."/>
        </authorList>
    </citation>
    <scope>NUCLEOTIDE SEQUENCE</scope>
    <source>
        <strain evidence="2">Duluth1</strain>
        <tissue evidence="2">Whole animal</tissue>
    </source>
</reference>
<dbReference type="AlphaFoldDB" id="A0A9D4N5J5"/>
<organism evidence="2 3">
    <name type="scientific">Dreissena polymorpha</name>
    <name type="common">Zebra mussel</name>
    <name type="synonym">Mytilus polymorpha</name>
    <dbReference type="NCBI Taxonomy" id="45954"/>
    <lineage>
        <taxon>Eukaryota</taxon>
        <taxon>Metazoa</taxon>
        <taxon>Spiralia</taxon>
        <taxon>Lophotrochozoa</taxon>
        <taxon>Mollusca</taxon>
        <taxon>Bivalvia</taxon>
        <taxon>Autobranchia</taxon>
        <taxon>Heteroconchia</taxon>
        <taxon>Euheterodonta</taxon>
        <taxon>Imparidentia</taxon>
        <taxon>Neoheterodontei</taxon>
        <taxon>Myida</taxon>
        <taxon>Dreissenoidea</taxon>
        <taxon>Dreissenidae</taxon>
        <taxon>Dreissena</taxon>
    </lineage>
</organism>
<evidence type="ECO:0000313" key="2">
    <source>
        <dbReference type="EMBL" id="KAH3888263.1"/>
    </source>
</evidence>
<protein>
    <submittedName>
        <fullName evidence="2">Uncharacterized protein</fullName>
    </submittedName>
</protein>
<accession>A0A9D4N5J5</accession>
<feature type="region of interest" description="Disordered" evidence="1">
    <location>
        <begin position="153"/>
        <end position="193"/>
    </location>
</feature>
<gene>
    <name evidence="2" type="ORF">DPMN_012295</name>
</gene>
<proteinExistence type="predicted"/>